<gene>
    <name evidence="1" type="ordered locus">MCP_0667</name>
</gene>
<dbReference type="EMBL" id="AP011532">
    <property type="protein sequence ID" value="BAI60739.1"/>
    <property type="molecule type" value="Genomic_DNA"/>
</dbReference>
<sequence>MGDVVLNAKFVLLFLLLAFCVTVSPAAASYAQAYAASGYGYPGLCGYSFGLPGWGWSFPSFDWGWATSAIFPH</sequence>
<reference evidence="2" key="3">
    <citation type="journal article" date="2011" name="PLoS ONE">
        <title>Genome sequence of a mesophilic hydrogenotrophic methanogen Methanocella paludicola, the first cultivated representative of the order Methanocellales.</title>
        <authorList>
            <person name="Sakai S."/>
            <person name="Takaki Y."/>
            <person name="Shimamura S."/>
            <person name="Sekine M."/>
            <person name="Tajima T."/>
            <person name="Kosugi H."/>
            <person name="Ichikawa N."/>
            <person name="Tasumi E."/>
            <person name="Hiraki A.T."/>
            <person name="Shimizu A."/>
            <person name="Kato Y."/>
            <person name="Nishiko R."/>
            <person name="Mori K."/>
            <person name="Fujita N."/>
            <person name="Imachi H."/>
            <person name="Takai K."/>
        </authorList>
    </citation>
    <scope>NUCLEOTIDE SEQUENCE [LARGE SCALE GENOMIC DNA]</scope>
    <source>
        <strain evidence="2">DSM 17711 / JCM 13418 / NBRC 101707 / SANAE</strain>
    </source>
</reference>
<reference evidence="1 2" key="1">
    <citation type="journal article" date="2007" name="Appl. Environ. Microbiol.">
        <title>Isolation of key methanogens for global methane emission from rice paddy fields: a novel isolate affiliated with the clone cluster rice cluster I.</title>
        <authorList>
            <person name="Sakai S."/>
            <person name="Imachi H."/>
            <person name="Sekiguchi Y."/>
            <person name="Ohashi A."/>
            <person name="Harada H."/>
            <person name="Kamagata Y."/>
        </authorList>
    </citation>
    <scope>NUCLEOTIDE SEQUENCE [LARGE SCALE GENOMIC DNA]</scope>
    <source>
        <strain evidence="2">DSM 17711 / JCM 13418 / NBRC 101707 / SANAE</strain>
    </source>
</reference>
<reference evidence="1 2" key="2">
    <citation type="journal article" date="2008" name="Int. J. Syst. Evol. Microbiol.">
        <title>Methanocella paludicola gen. nov., sp. nov., a methane-producing archaeon, the first isolate of the lineage 'Rice Cluster I', and proposal of the new archaeal order Methanocellales ord. nov.</title>
        <authorList>
            <person name="Sakai S."/>
            <person name="Imachi H."/>
            <person name="Hanada S."/>
            <person name="Ohashi A."/>
            <person name="Harada H."/>
            <person name="Kamagata Y."/>
        </authorList>
    </citation>
    <scope>NUCLEOTIDE SEQUENCE [LARGE SCALE GENOMIC DNA]</scope>
    <source>
        <strain evidence="2">DSM 17711 / JCM 13418 / NBRC 101707 / SANAE</strain>
    </source>
</reference>
<evidence type="ECO:0000313" key="2">
    <source>
        <dbReference type="Proteomes" id="UP000001882"/>
    </source>
</evidence>
<protein>
    <submittedName>
        <fullName evidence="1">Uncharacterized protein</fullName>
    </submittedName>
</protein>
<name>D1YWB7_METPS</name>
<evidence type="ECO:0000313" key="1">
    <source>
        <dbReference type="EMBL" id="BAI60739.1"/>
    </source>
</evidence>
<organism evidence="1 2">
    <name type="scientific">Methanocella paludicola (strain DSM 17711 / JCM 13418 / NBRC 101707 / SANAE)</name>
    <dbReference type="NCBI Taxonomy" id="304371"/>
    <lineage>
        <taxon>Archaea</taxon>
        <taxon>Methanobacteriati</taxon>
        <taxon>Methanobacteriota</taxon>
        <taxon>Stenosarchaea group</taxon>
        <taxon>Methanomicrobia</taxon>
        <taxon>Methanocellales</taxon>
        <taxon>Methanocellaceae</taxon>
        <taxon>Methanocella</taxon>
    </lineage>
</organism>
<accession>D1YWB7</accession>
<dbReference type="Proteomes" id="UP000001882">
    <property type="component" value="Chromosome"/>
</dbReference>
<keyword evidence="2" id="KW-1185">Reference proteome</keyword>
<dbReference type="STRING" id="304371.MCP_0667"/>
<dbReference type="InParanoid" id="D1YWB7"/>
<proteinExistence type="predicted"/>
<dbReference type="AlphaFoldDB" id="D1YWB7"/>
<dbReference type="KEGG" id="mpd:MCP_0667"/>